<dbReference type="Proteomes" id="UP000217895">
    <property type="component" value="Chromosome"/>
</dbReference>
<dbReference type="SUPFAM" id="SSF55608">
    <property type="entry name" value="Homing endonucleases"/>
    <property type="match status" value="1"/>
</dbReference>
<evidence type="ECO:0000313" key="2">
    <source>
        <dbReference type="Proteomes" id="UP000217895"/>
    </source>
</evidence>
<evidence type="ECO:0008006" key="3">
    <source>
        <dbReference type="Google" id="ProtNLM"/>
    </source>
</evidence>
<dbReference type="EMBL" id="AP018203">
    <property type="protein sequence ID" value="BAY55286.1"/>
    <property type="molecule type" value="Genomic_DNA"/>
</dbReference>
<dbReference type="AlphaFoldDB" id="A0A1Z4JEW8"/>
<reference evidence="1 2" key="1">
    <citation type="submission" date="2017-06" db="EMBL/GenBank/DDBJ databases">
        <title>Genome sequencing of cyanobaciteial culture collection at National Institute for Environmental Studies (NIES).</title>
        <authorList>
            <person name="Hirose Y."/>
            <person name="Shimura Y."/>
            <person name="Fujisawa T."/>
            <person name="Nakamura Y."/>
            <person name="Kawachi M."/>
        </authorList>
    </citation>
    <scope>NUCLEOTIDE SEQUENCE [LARGE SCALE GENOMIC DNA]</scope>
    <source>
        <strain evidence="1 2">NIES-2135</strain>
    </source>
</reference>
<accession>A0A1Z4JEW8</accession>
<evidence type="ECO:0000313" key="1">
    <source>
        <dbReference type="EMBL" id="BAY55286.1"/>
    </source>
</evidence>
<dbReference type="Gene3D" id="3.10.28.10">
    <property type="entry name" value="Homing endonucleases"/>
    <property type="match status" value="1"/>
</dbReference>
<sequence>MGGKLWEGWEMQVLRDNCGKMSIEEVAALLPHRTVKGVHLRAFKVGLLPDKNYWTEQEDQILRDNFPHKTATQIKRMLSGRTLAAIQKRICEIGVSGERWACKHSANRQFFAQPNILNSYWAGLIAADGCVTDRDDCSTKVLMISLTESDGYLLEQFAKDVEFTGDVAIRKARDRKMADGRRLRARPESVLSISCTQEWFPDLEKHFNITPRKSLTLKPPNNLNLDCSLAYIKGFLDGDGCVHIRKNGRMNFTFCGTLECLSWIKSVCDEVAPQYTDEWRTKKRPLAQLIQKGKIYNYMIGDYRAELLAKEILRLDIPGMRRKWDKVQANFDLKQQRLEELRTPVMVHTFDPSRVYLGRLCKRGHDYQGTGQSLRRVGHGSCVKCGQECQGVKKPMVPVAYWLELTSKLFPDLDGTPYRIGDVCRRGHEYNLSGYGLRYRSSRGCVQCEKQRLGNSED</sequence>
<gene>
    <name evidence="1" type="ORF">NIES2135_21090</name>
</gene>
<protein>
    <recommendedName>
        <fullName evidence="3">DOD-type homing endonuclease domain-containing protein</fullName>
    </recommendedName>
</protein>
<organism evidence="1 2">
    <name type="scientific">Leptolyngbya boryana NIES-2135</name>
    <dbReference type="NCBI Taxonomy" id="1973484"/>
    <lineage>
        <taxon>Bacteria</taxon>
        <taxon>Bacillati</taxon>
        <taxon>Cyanobacteriota</taxon>
        <taxon>Cyanophyceae</taxon>
        <taxon>Leptolyngbyales</taxon>
        <taxon>Leptolyngbyaceae</taxon>
        <taxon>Leptolyngbya group</taxon>
        <taxon>Leptolyngbya</taxon>
    </lineage>
</organism>
<dbReference type="InterPro" id="IPR027434">
    <property type="entry name" value="Homing_endonucl"/>
</dbReference>
<name>A0A1Z4JEW8_LEPBY</name>
<keyword evidence="2" id="KW-1185">Reference proteome</keyword>
<proteinExistence type="predicted"/>